<reference evidence="2 3" key="1">
    <citation type="submission" date="2023-11" db="EMBL/GenBank/DDBJ databases">
        <title>Draft genome sequence and annotation of the polyextremotolerant black yeast-like fungus Aureobasidium pullulans NRRL 62042.</title>
        <authorList>
            <person name="Dielentheis-Frenken M.R.E."/>
            <person name="Wibberg D."/>
            <person name="Blank L.M."/>
            <person name="Tiso T."/>
        </authorList>
    </citation>
    <scope>NUCLEOTIDE SEQUENCE [LARGE SCALE GENOMIC DNA]</scope>
    <source>
        <strain evidence="2 3">NRRL 62042</strain>
    </source>
</reference>
<name>A0ABR0TTQ0_AURPU</name>
<gene>
    <name evidence="2" type="ORF">QM012_006228</name>
</gene>
<protein>
    <submittedName>
        <fullName evidence="2">Uncharacterized protein</fullName>
    </submittedName>
</protein>
<feature type="region of interest" description="Disordered" evidence="1">
    <location>
        <begin position="1"/>
        <end position="33"/>
    </location>
</feature>
<evidence type="ECO:0000313" key="3">
    <source>
        <dbReference type="Proteomes" id="UP001341245"/>
    </source>
</evidence>
<evidence type="ECO:0000256" key="1">
    <source>
        <dbReference type="SAM" id="MobiDB-lite"/>
    </source>
</evidence>
<organism evidence="2 3">
    <name type="scientific">Aureobasidium pullulans</name>
    <name type="common">Black yeast</name>
    <name type="synonym">Pullularia pullulans</name>
    <dbReference type="NCBI Taxonomy" id="5580"/>
    <lineage>
        <taxon>Eukaryota</taxon>
        <taxon>Fungi</taxon>
        <taxon>Dikarya</taxon>
        <taxon>Ascomycota</taxon>
        <taxon>Pezizomycotina</taxon>
        <taxon>Dothideomycetes</taxon>
        <taxon>Dothideomycetidae</taxon>
        <taxon>Dothideales</taxon>
        <taxon>Saccotheciaceae</taxon>
        <taxon>Aureobasidium</taxon>
    </lineage>
</organism>
<dbReference type="EMBL" id="JASGXD010000003">
    <property type="protein sequence ID" value="KAK6007220.1"/>
    <property type="molecule type" value="Genomic_DNA"/>
</dbReference>
<sequence length="662" mass="74232">MSAYSSDDESQTSTDCASSNEERIIDYDGNDTEEPPIDDVLSAHIAAEIDLVTSSKSNVDDHCGIYIMSSSFGVSTDHVQGTPTLDESITDALFSHEAKRDLRIFANRRRQYSRPSPSSQEPGLLNNESSRNAWNVAAARLLSKATNGNFTDANLISWSHSMKAPLGLLLHYPPEKGTPDHGTTYNPMNVCIKALMRKFGSLEDCFMMNLVPIRCQRHTGVSHSDQRFCQPYMQFGPEVWAECIRILRNALSQMEAEIIICFGKCVADLIKWLHPKAKRLTFGNQPIFGSKHHVLAVYSDAGVIERMFFICYHPEALLYPQDPLKLAMLDQMVNMCCALAGLVGFNPTSFVDTGRIARPAYVRAVVSAPMYVYWEQRVLRYGRLVALCQMRREEIRYSMKIRTEAIPATLLLELYAPTPPNIHGYTWLPHDFEAKSAVHEIIIKLVFRLPPTCRDGPLIDGDNAQMTYRQHLSLIELAGTPRLNDRQIHAMAHVALSTKAQVKEAEKWVAAVVAPKPNSESLAKLALQHKTSDNNRRQKLLDKALREEADRLGVSTTKELPAGIKAKIRLDRGLAPCGKLERRSSMIVSDDLPLLLSGHDMVIEYNKRMFIIKRKNQQILESLVLDMQAAQSDVPDALLNRLLSQISPATAADLLEPDLQIR</sequence>
<feature type="region of interest" description="Disordered" evidence="1">
    <location>
        <begin position="106"/>
        <end position="127"/>
    </location>
</feature>
<accession>A0ABR0TTQ0</accession>
<dbReference type="Proteomes" id="UP001341245">
    <property type="component" value="Unassembled WGS sequence"/>
</dbReference>
<comment type="caution">
    <text evidence="2">The sequence shown here is derived from an EMBL/GenBank/DDBJ whole genome shotgun (WGS) entry which is preliminary data.</text>
</comment>
<proteinExistence type="predicted"/>
<evidence type="ECO:0000313" key="2">
    <source>
        <dbReference type="EMBL" id="KAK6007220.1"/>
    </source>
</evidence>
<feature type="compositionally biased region" description="Acidic residues" evidence="1">
    <location>
        <begin position="1"/>
        <end position="10"/>
    </location>
</feature>
<keyword evidence="3" id="KW-1185">Reference proteome</keyword>